<dbReference type="EMBL" id="FMWJ01000009">
    <property type="protein sequence ID" value="SCZ64846.1"/>
    <property type="molecule type" value="Genomic_DNA"/>
</dbReference>
<dbReference type="AlphaFoldDB" id="A0A1G5QT46"/>
<evidence type="ECO:0000313" key="2">
    <source>
        <dbReference type="EMBL" id="SCZ64846.1"/>
    </source>
</evidence>
<sequence>MTTLLIVSSNLFLWLLDGATYIEATFSDGYVATTQVYITPDDKYPTVAPLSNGPTCQTLPGRGGLDSE</sequence>
<dbReference type="Proteomes" id="UP000183223">
    <property type="component" value="Unassembled WGS sequence"/>
</dbReference>
<feature type="region of interest" description="Disordered" evidence="1">
    <location>
        <begin position="49"/>
        <end position="68"/>
    </location>
</feature>
<reference evidence="3" key="1">
    <citation type="submission" date="2016-10" db="EMBL/GenBank/DDBJ databases">
        <authorList>
            <person name="Varghese N."/>
            <person name="Submissions S."/>
        </authorList>
    </citation>
    <scope>NUCLEOTIDE SEQUENCE [LARGE SCALE GENOMIC DNA]</scope>
    <source>
        <strain evidence="3">ATCC 29999</strain>
    </source>
</reference>
<proteinExistence type="predicted"/>
<evidence type="ECO:0000313" key="3">
    <source>
        <dbReference type="Proteomes" id="UP000183223"/>
    </source>
</evidence>
<keyword evidence="3" id="KW-1185">Reference proteome</keyword>
<organism evidence="2 3">
    <name type="scientific">Photorhabdus luminescens</name>
    <name type="common">Xenorhabdus luminescens</name>
    <dbReference type="NCBI Taxonomy" id="29488"/>
    <lineage>
        <taxon>Bacteria</taxon>
        <taxon>Pseudomonadati</taxon>
        <taxon>Pseudomonadota</taxon>
        <taxon>Gammaproteobacteria</taxon>
        <taxon>Enterobacterales</taxon>
        <taxon>Morganellaceae</taxon>
        <taxon>Photorhabdus</taxon>
    </lineage>
</organism>
<name>A0A1G5QT46_PHOLU</name>
<protein>
    <submittedName>
        <fullName evidence="2">Uncharacterized protein</fullName>
    </submittedName>
</protein>
<accession>A0A1G5QT46</accession>
<evidence type="ECO:0000256" key="1">
    <source>
        <dbReference type="SAM" id="MobiDB-lite"/>
    </source>
</evidence>
<gene>
    <name evidence="2" type="ORF">SAMN02982990_02275</name>
</gene>